<feature type="domain" description="C2H2-type" evidence="9">
    <location>
        <begin position="292"/>
        <end position="319"/>
    </location>
</feature>
<comment type="subcellular location">
    <subcellularLocation>
        <location evidence="1">Nucleus</location>
    </subcellularLocation>
</comment>
<dbReference type="Gene3D" id="3.30.160.60">
    <property type="entry name" value="Classic Zinc Finger"/>
    <property type="match status" value="1"/>
</dbReference>
<organism evidence="10 11">
    <name type="scientific">Knipowitschia caucasica</name>
    <name type="common">Caucasian dwarf goby</name>
    <name type="synonym">Pomatoschistus caucasicus</name>
    <dbReference type="NCBI Taxonomy" id="637954"/>
    <lineage>
        <taxon>Eukaryota</taxon>
        <taxon>Metazoa</taxon>
        <taxon>Chordata</taxon>
        <taxon>Craniata</taxon>
        <taxon>Vertebrata</taxon>
        <taxon>Euteleostomi</taxon>
        <taxon>Actinopterygii</taxon>
        <taxon>Neopterygii</taxon>
        <taxon>Teleostei</taxon>
        <taxon>Neoteleostei</taxon>
        <taxon>Acanthomorphata</taxon>
        <taxon>Gobiaria</taxon>
        <taxon>Gobiiformes</taxon>
        <taxon>Gobioidei</taxon>
        <taxon>Gobiidae</taxon>
        <taxon>Gobiinae</taxon>
        <taxon>Knipowitschia</taxon>
    </lineage>
</organism>
<evidence type="ECO:0000256" key="4">
    <source>
        <dbReference type="ARBA" id="ARBA00022771"/>
    </source>
</evidence>
<keyword evidence="5" id="KW-0862">Zinc</keyword>
<dbReference type="Pfam" id="PF00096">
    <property type="entry name" value="zf-C2H2"/>
    <property type="match status" value="1"/>
</dbReference>
<dbReference type="PROSITE" id="PS50157">
    <property type="entry name" value="ZINC_FINGER_C2H2_2"/>
    <property type="match status" value="1"/>
</dbReference>
<keyword evidence="2" id="KW-0479">Metal-binding</keyword>
<dbReference type="GO" id="GO:0005634">
    <property type="term" value="C:nucleus"/>
    <property type="evidence" value="ECO:0007669"/>
    <property type="project" value="UniProtKB-SubCell"/>
</dbReference>
<keyword evidence="3" id="KW-0677">Repeat</keyword>
<keyword evidence="11" id="KW-1185">Reference proteome</keyword>
<proteinExistence type="predicted"/>
<name>A0AAV2JDH7_KNICA</name>
<gene>
    <name evidence="10" type="ORF">KC01_LOCUS7146</name>
</gene>
<evidence type="ECO:0000259" key="9">
    <source>
        <dbReference type="PROSITE" id="PS50157"/>
    </source>
</evidence>
<evidence type="ECO:0000313" key="10">
    <source>
        <dbReference type="EMBL" id="CAL1575609.1"/>
    </source>
</evidence>
<dbReference type="InterPro" id="IPR050527">
    <property type="entry name" value="Snail/Krueppel_Znf"/>
</dbReference>
<sequence>MSRSETVRAFVNERLAVVAEEIFTLFEWIIAEYEEKLSRSQEEHQRSNQEPVDSTLHSPGVQISAVRSETQNADYSLVKDEPQELQVKQQEDAFTAHSLLNCFVLIERLAASSVTCEKIVDLLQPKPNEHKVETQGEEMNADPYSQTGADMDSSDNDNNEDWGAPYEQDEDLDNQVYSRDRTTRTFLRAWELIRHRKTHSTKEEHGHRPTLIPNPKSSVSCVKTKESSYTEKDNRGIPGEQLQIEEDKDLHKRDTNIPKRRKPYCPICNRHFKSSHQKNMHFLERHSDVRSFSCPICGKCFARRATQMNHARTHREGRPDRRPKYPVIPKPESSVVLVEN</sequence>
<evidence type="ECO:0000313" key="11">
    <source>
        <dbReference type="Proteomes" id="UP001497482"/>
    </source>
</evidence>
<dbReference type="SUPFAM" id="SSF57667">
    <property type="entry name" value="beta-beta-alpha zinc fingers"/>
    <property type="match status" value="1"/>
</dbReference>
<evidence type="ECO:0000256" key="5">
    <source>
        <dbReference type="ARBA" id="ARBA00022833"/>
    </source>
</evidence>
<feature type="region of interest" description="Disordered" evidence="8">
    <location>
        <begin position="198"/>
        <end position="221"/>
    </location>
</feature>
<reference evidence="10 11" key="1">
    <citation type="submission" date="2024-04" db="EMBL/GenBank/DDBJ databases">
        <authorList>
            <person name="Waldvogel A.-M."/>
            <person name="Schoenle A."/>
        </authorList>
    </citation>
    <scope>NUCLEOTIDE SEQUENCE [LARGE SCALE GENOMIC DNA]</scope>
</reference>
<evidence type="ECO:0000256" key="6">
    <source>
        <dbReference type="ARBA" id="ARBA00023242"/>
    </source>
</evidence>
<dbReference type="PROSITE" id="PS00028">
    <property type="entry name" value="ZINC_FINGER_C2H2_1"/>
    <property type="match status" value="1"/>
</dbReference>
<evidence type="ECO:0000256" key="7">
    <source>
        <dbReference type="PROSITE-ProRule" id="PRU00042"/>
    </source>
</evidence>
<accession>A0AAV2JDH7</accession>
<evidence type="ECO:0000256" key="1">
    <source>
        <dbReference type="ARBA" id="ARBA00004123"/>
    </source>
</evidence>
<evidence type="ECO:0000256" key="2">
    <source>
        <dbReference type="ARBA" id="ARBA00022723"/>
    </source>
</evidence>
<dbReference type="GO" id="GO:0000981">
    <property type="term" value="F:DNA-binding transcription factor activity, RNA polymerase II-specific"/>
    <property type="evidence" value="ECO:0007669"/>
    <property type="project" value="TreeGrafter"/>
</dbReference>
<feature type="compositionally biased region" description="Basic and acidic residues" evidence="8">
    <location>
        <begin position="314"/>
        <end position="323"/>
    </location>
</feature>
<feature type="region of interest" description="Disordered" evidence="8">
    <location>
        <begin position="127"/>
        <end position="168"/>
    </location>
</feature>
<dbReference type="GO" id="GO:0008270">
    <property type="term" value="F:zinc ion binding"/>
    <property type="evidence" value="ECO:0007669"/>
    <property type="project" value="UniProtKB-KW"/>
</dbReference>
<keyword evidence="4 7" id="KW-0863">Zinc-finger</keyword>
<evidence type="ECO:0000256" key="3">
    <source>
        <dbReference type="ARBA" id="ARBA00022737"/>
    </source>
</evidence>
<keyword evidence="6" id="KW-0539">Nucleus</keyword>
<feature type="region of interest" description="Disordered" evidence="8">
    <location>
        <begin position="308"/>
        <end position="333"/>
    </location>
</feature>
<dbReference type="GO" id="GO:0000978">
    <property type="term" value="F:RNA polymerase II cis-regulatory region sequence-specific DNA binding"/>
    <property type="evidence" value="ECO:0007669"/>
    <property type="project" value="TreeGrafter"/>
</dbReference>
<dbReference type="AlphaFoldDB" id="A0AAV2JDH7"/>
<dbReference type="PANTHER" id="PTHR24388:SF54">
    <property type="entry name" value="PROTEIN ESCARGOT"/>
    <property type="match status" value="1"/>
</dbReference>
<dbReference type="PANTHER" id="PTHR24388">
    <property type="entry name" value="ZINC FINGER PROTEIN"/>
    <property type="match status" value="1"/>
</dbReference>
<protein>
    <recommendedName>
        <fullName evidence="9">C2H2-type domain-containing protein</fullName>
    </recommendedName>
</protein>
<dbReference type="InterPro" id="IPR036236">
    <property type="entry name" value="Znf_C2H2_sf"/>
</dbReference>
<dbReference type="SMART" id="SM00355">
    <property type="entry name" value="ZnF_C2H2"/>
    <property type="match status" value="2"/>
</dbReference>
<dbReference type="EMBL" id="OZ035834">
    <property type="protein sequence ID" value="CAL1575609.1"/>
    <property type="molecule type" value="Genomic_DNA"/>
</dbReference>
<dbReference type="InterPro" id="IPR013087">
    <property type="entry name" value="Znf_C2H2_type"/>
</dbReference>
<evidence type="ECO:0000256" key="8">
    <source>
        <dbReference type="SAM" id="MobiDB-lite"/>
    </source>
</evidence>
<dbReference type="Proteomes" id="UP001497482">
    <property type="component" value="Chromosome 12"/>
</dbReference>